<dbReference type="InterPro" id="IPR011055">
    <property type="entry name" value="Dup_hybrid_motif"/>
</dbReference>
<dbReference type="RefSeq" id="WP_055944206.1">
    <property type="nucleotide sequence ID" value="NZ_JAQDCV010000002.1"/>
</dbReference>
<dbReference type="EMBL" id="LLKB01000005">
    <property type="protein sequence ID" value="KQC84927.1"/>
    <property type="molecule type" value="Genomic_DNA"/>
</dbReference>
<dbReference type="Proteomes" id="UP000050833">
    <property type="component" value="Unassembled WGS sequence"/>
</dbReference>
<dbReference type="GO" id="GO:0004222">
    <property type="term" value="F:metalloendopeptidase activity"/>
    <property type="evidence" value="ECO:0007669"/>
    <property type="project" value="TreeGrafter"/>
</dbReference>
<proteinExistence type="predicted"/>
<evidence type="ECO:0000313" key="3">
    <source>
        <dbReference type="EMBL" id="KQC84927.1"/>
    </source>
</evidence>
<keyword evidence="1" id="KW-0732">Signal</keyword>
<protein>
    <recommendedName>
        <fullName evidence="2">M23ase beta-sheet core domain-containing protein</fullName>
    </recommendedName>
</protein>
<accession>A0AAW3JR71</accession>
<evidence type="ECO:0000313" key="4">
    <source>
        <dbReference type="Proteomes" id="UP000050833"/>
    </source>
</evidence>
<dbReference type="InterPro" id="IPR050570">
    <property type="entry name" value="Cell_wall_metabolism_enzyme"/>
</dbReference>
<keyword evidence="4" id="KW-1185">Reference proteome</keyword>
<evidence type="ECO:0000259" key="2">
    <source>
        <dbReference type="Pfam" id="PF01551"/>
    </source>
</evidence>
<name>A0AAW3JR71_9FIRM</name>
<evidence type="ECO:0000256" key="1">
    <source>
        <dbReference type="ARBA" id="ARBA00022729"/>
    </source>
</evidence>
<dbReference type="Pfam" id="PF01551">
    <property type="entry name" value="Peptidase_M23"/>
    <property type="match status" value="1"/>
</dbReference>
<comment type="caution">
    <text evidence="3">The sequence shown here is derived from an EMBL/GenBank/DDBJ whole genome shotgun (WGS) entry which is preliminary data.</text>
</comment>
<dbReference type="InterPro" id="IPR016047">
    <property type="entry name" value="M23ase_b-sheet_dom"/>
</dbReference>
<organism evidence="3 4">
    <name type="scientific">Butyribacter intestini</name>
    <dbReference type="NCBI Taxonomy" id="1703332"/>
    <lineage>
        <taxon>Bacteria</taxon>
        <taxon>Bacillati</taxon>
        <taxon>Bacillota</taxon>
        <taxon>Clostridia</taxon>
        <taxon>Lachnospirales</taxon>
        <taxon>Lachnospiraceae</taxon>
        <taxon>Butyribacter</taxon>
    </lineage>
</organism>
<gene>
    <name evidence="3" type="ORF">APZ18_09425</name>
</gene>
<reference evidence="3 4" key="1">
    <citation type="submission" date="2015-10" db="EMBL/GenBank/DDBJ databases">
        <title>Butyribacter intestini gen. nov., sp. nov., a butyric acid-producing bacterium of the family Lachnospiraceae isolated from the human faeces.</title>
        <authorList>
            <person name="Zou Y."/>
            <person name="Xue W."/>
            <person name="Luo G."/>
            <person name="Lv M."/>
        </authorList>
    </citation>
    <scope>NUCLEOTIDE SEQUENCE [LARGE SCALE GENOMIC DNA]</scope>
    <source>
        <strain evidence="3 4">TF01-11</strain>
    </source>
</reference>
<dbReference type="AlphaFoldDB" id="A0AAW3JR71"/>
<dbReference type="SUPFAM" id="SSF51261">
    <property type="entry name" value="Duplicated hybrid motif"/>
    <property type="match status" value="1"/>
</dbReference>
<dbReference type="PANTHER" id="PTHR21666">
    <property type="entry name" value="PEPTIDASE-RELATED"/>
    <property type="match status" value="1"/>
</dbReference>
<dbReference type="PANTHER" id="PTHR21666:SF289">
    <property type="entry name" value="L-ALA--D-GLU ENDOPEPTIDASE"/>
    <property type="match status" value="1"/>
</dbReference>
<feature type="domain" description="M23ase beta-sheet core" evidence="2">
    <location>
        <begin position="102"/>
        <end position="203"/>
    </location>
</feature>
<sequence length="224" mass="25606">MDKLKNRNIRFRYKKEIFAVVLCIILCVSLHYICTWECVMKTECRFMAQFENNKSRKVAADIIKECSVFPAAKNENVNREDKVNCYYENGYGDGRSFGGKRKHEGIDIMSSVDKKCLFKIRSVSDGTVEKKGWLKLGGYRLGIRSDSGIYYYYAHLASYADNIKCGDRVKAGQFIGYMGNTGYGDEGTSGKFPMHLHFGIYIKDGTGESSINPFYLLKKLEKCR</sequence>
<dbReference type="Gene3D" id="2.70.70.10">
    <property type="entry name" value="Glucose Permease (Domain IIA)"/>
    <property type="match status" value="1"/>
</dbReference>
<dbReference type="CDD" id="cd12797">
    <property type="entry name" value="M23_peptidase"/>
    <property type="match status" value="1"/>
</dbReference>